<evidence type="ECO:0000256" key="1">
    <source>
        <dbReference type="SAM" id="MobiDB-lite"/>
    </source>
</evidence>
<accession>A0ABW3ZCW5</accession>
<feature type="non-terminal residue" evidence="2">
    <location>
        <position position="91"/>
    </location>
</feature>
<comment type="caution">
    <text evidence="2">The sequence shown here is derived from an EMBL/GenBank/DDBJ whole genome shotgun (WGS) entry which is preliminary data.</text>
</comment>
<gene>
    <name evidence="2" type="ORF">ACFQ4O_17095</name>
</gene>
<keyword evidence="3" id="KW-1185">Reference proteome</keyword>
<dbReference type="Proteomes" id="UP001597171">
    <property type="component" value="Unassembled WGS sequence"/>
</dbReference>
<evidence type="ECO:0000313" key="3">
    <source>
        <dbReference type="Proteomes" id="UP001597171"/>
    </source>
</evidence>
<name>A0ABW3ZCW5_9HYPH</name>
<feature type="region of interest" description="Disordered" evidence="1">
    <location>
        <begin position="1"/>
        <end position="25"/>
    </location>
</feature>
<protein>
    <submittedName>
        <fullName evidence="2">Uncharacterized protein</fullName>
    </submittedName>
</protein>
<organism evidence="2 3">
    <name type="scientific">Methylopila musalis</name>
    <dbReference type="NCBI Taxonomy" id="1134781"/>
    <lineage>
        <taxon>Bacteria</taxon>
        <taxon>Pseudomonadati</taxon>
        <taxon>Pseudomonadota</taxon>
        <taxon>Alphaproteobacteria</taxon>
        <taxon>Hyphomicrobiales</taxon>
        <taxon>Methylopilaceae</taxon>
        <taxon>Methylopila</taxon>
    </lineage>
</organism>
<dbReference type="EMBL" id="JBHTMX010000313">
    <property type="protein sequence ID" value="MFD1333723.1"/>
    <property type="molecule type" value="Genomic_DNA"/>
</dbReference>
<evidence type="ECO:0000313" key="2">
    <source>
        <dbReference type="EMBL" id="MFD1333723.1"/>
    </source>
</evidence>
<reference evidence="3" key="1">
    <citation type="journal article" date="2019" name="Int. J. Syst. Evol. Microbiol.">
        <title>The Global Catalogue of Microorganisms (GCM) 10K type strain sequencing project: providing services to taxonomists for standard genome sequencing and annotation.</title>
        <authorList>
            <consortium name="The Broad Institute Genomics Platform"/>
            <consortium name="The Broad Institute Genome Sequencing Center for Infectious Disease"/>
            <person name="Wu L."/>
            <person name="Ma J."/>
        </authorList>
    </citation>
    <scope>NUCLEOTIDE SEQUENCE [LARGE SCALE GENOMIC DNA]</scope>
    <source>
        <strain evidence="3">CCUG 61696</strain>
    </source>
</reference>
<proteinExistence type="predicted"/>
<sequence>MGVAGGGAGGLGGVDRGSGRGVGAGRGVDLGRAEILHALQQPVERQANGLQRVGGAAVAAGGDVAQARQNLGEFGRIDARSAGLRRGVAHG</sequence>